<evidence type="ECO:0000313" key="3">
    <source>
        <dbReference type="Proteomes" id="UP000005238"/>
    </source>
</evidence>
<sequence>MGVQPEVLPLRVQRSQPRPAKSPRGLSKRPSFRRSKSLPIELPEDVRLLKQKILDTHPAKLTRFSLSHMRHKAIPPVLIPDTLSDRRAMRTLVSGKTVPLTMHMWDNCKRKTKHLDMIDEYVTYR</sequence>
<protein>
    <submittedName>
        <fullName evidence="2">Uncharacterized protein</fullName>
    </submittedName>
</protein>
<dbReference type="EMBL" id="DS566051">
    <property type="status" value="NOT_ANNOTATED_CDS"/>
    <property type="molecule type" value="Genomic_DNA"/>
</dbReference>
<dbReference type="AlphaFoldDB" id="H3GUN9"/>
<feature type="region of interest" description="Disordered" evidence="1">
    <location>
        <begin position="1"/>
        <end position="37"/>
    </location>
</feature>
<reference evidence="3" key="1">
    <citation type="journal article" date="2006" name="Science">
        <title>Phytophthora genome sequences uncover evolutionary origins and mechanisms of pathogenesis.</title>
        <authorList>
            <person name="Tyler B.M."/>
            <person name="Tripathy S."/>
            <person name="Zhang X."/>
            <person name="Dehal P."/>
            <person name="Jiang R.H."/>
            <person name="Aerts A."/>
            <person name="Arredondo F.D."/>
            <person name="Baxter L."/>
            <person name="Bensasson D."/>
            <person name="Beynon J.L."/>
            <person name="Chapman J."/>
            <person name="Damasceno C.M."/>
            <person name="Dorrance A.E."/>
            <person name="Dou D."/>
            <person name="Dickerman A.W."/>
            <person name="Dubchak I.L."/>
            <person name="Garbelotto M."/>
            <person name="Gijzen M."/>
            <person name="Gordon S.G."/>
            <person name="Govers F."/>
            <person name="Grunwald N.J."/>
            <person name="Huang W."/>
            <person name="Ivors K.L."/>
            <person name="Jones R.W."/>
            <person name="Kamoun S."/>
            <person name="Krampis K."/>
            <person name="Lamour K.H."/>
            <person name="Lee M.K."/>
            <person name="McDonald W.H."/>
            <person name="Medina M."/>
            <person name="Meijer H.J."/>
            <person name="Nordberg E.K."/>
            <person name="Maclean D.J."/>
            <person name="Ospina-Giraldo M.D."/>
            <person name="Morris P.F."/>
            <person name="Phuntumart V."/>
            <person name="Putnam N.H."/>
            <person name="Rash S."/>
            <person name="Rose J.K."/>
            <person name="Sakihama Y."/>
            <person name="Salamov A.A."/>
            <person name="Savidor A."/>
            <person name="Scheuring C.F."/>
            <person name="Smith B.M."/>
            <person name="Sobral B.W."/>
            <person name="Terry A."/>
            <person name="Torto-Alalibo T.A."/>
            <person name="Win J."/>
            <person name="Xu Z."/>
            <person name="Zhang H."/>
            <person name="Grigoriev I.V."/>
            <person name="Rokhsar D.S."/>
            <person name="Boore J.L."/>
        </authorList>
    </citation>
    <scope>NUCLEOTIDE SEQUENCE [LARGE SCALE GENOMIC DNA]</scope>
    <source>
        <strain evidence="3">Pr102</strain>
    </source>
</reference>
<dbReference type="EnsemblProtists" id="Phyra80960">
    <property type="protein sequence ID" value="Phyra80960"/>
    <property type="gene ID" value="Phyra80960"/>
</dbReference>
<accession>H3GUN9</accession>
<dbReference type="InParanoid" id="H3GUN9"/>
<evidence type="ECO:0000256" key="1">
    <source>
        <dbReference type="SAM" id="MobiDB-lite"/>
    </source>
</evidence>
<name>H3GUN9_PHYRM</name>
<dbReference type="OrthoDB" id="147158at2759"/>
<organism evidence="2 3">
    <name type="scientific">Phytophthora ramorum</name>
    <name type="common">Sudden oak death agent</name>
    <dbReference type="NCBI Taxonomy" id="164328"/>
    <lineage>
        <taxon>Eukaryota</taxon>
        <taxon>Sar</taxon>
        <taxon>Stramenopiles</taxon>
        <taxon>Oomycota</taxon>
        <taxon>Peronosporomycetes</taxon>
        <taxon>Peronosporales</taxon>
        <taxon>Peronosporaceae</taxon>
        <taxon>Phytophthora</taxon>
    </lineage>
</organism>
<dbReference type="eggNOG" id="ENOG502SA49">
    <property type="taxonomic scope" value="Eukaryota"/>
</dbReference>
<proteinExistence type="predicted"/>
<dbReference type="VEuPathDB" id="FungiDB:KRP23_14344"/>
<dbReference type="Proteomes" id="UP000005238">
    <property type="component" value="Unassembled WGS sequence"/>
</dbReference>
<dbReference type="RefSeq" id="XP_067737359.1">
    <property type="nucleotide sequence ID" value="XM_067885160.1"/>
</dbReference>
<keyword evidence="3" id="KW-1185">Reference proteome</keyword>
<dbReference type="HOGENOM" id="CLU_153527_0_0_1"/>
<feature type="compositionally biased region" description="Basic residues" evidence="1">
    <location>
        <begin position="26"/>
        <end position="36"/>
    </location>
</feature>
<dbReference type="GeneID" id="94220952"/>
<evidence type="ECO:0000313" key="2">
    <source>
        <dbReference type="EnsemblProtists" id="Phyra80960"/>
    </source>
</evidence>
<reference evidence="2" key="2">
    <citation type="submission" date="2015-06" db="UniProtKB">
        <authorList>
            <consortium name="EnsemblProtists"/>
        </authorList>
    </citation>
    <scope>IDENTIFICATION</scope>
    <source>
        <strain evidence="2">Pr102</strain>
    </source>
</reference>
<dbReference type="VEuPathDB" id="FungiDB:KRP22_4191"/>
<dbReference type="OMA" id="MWENCKK"/>